<proteinExistence type="predicted"/>
<sequence length="270" mass="29156">MVRSETERQFYLGIAGVRLWYARGPLPGAAPSPEFLFTEEESGAQSESVSPRAVPVNPVPGADRTVKPALDKKPGATRIANLQALMDSAPEPHQEPVADLEPTEKVAGESLSFVATAEDTDPNTATTASLSVRLNLQIWKGRRTALIAELSPEASGRLQETLALNILRSLGEESPFCLGGVRWPVFNNRLVPGNSMSDLRSVLSHVTSQFDGQNVLALGSVDSEDKDLSLADLIQDVSLNVTFPHSLAELAANHELKRKLWQEIKSLAGN</sequence>
<evidence type="ECO:0008006" key="4">
    <source>
        <dbReference type="Google" id="ProtNLM"/>
    </source>
</evidence>
<dbReference type="EMBL" id="CP017715">
    <property type="protein sequence ID" value="AOY88772.1"/>
    <property type="molecule type" value="Genomic_DNA"/>
</dbReference>
<evidence type="ECO:0000313" key="3">
    <source>
        <dbReference type="Proteomes" id="UP000177445"/>
    </source>
</evidence>
<dbReference type="RefSeq" id="WP_070970138.1">
    <property type="nucleotide sequence ID" value="NZ_CP017715.1"/>
</dbReference>
<reference evidence="2 3" key="1">
    <citation type="submission" date="2016-10" db="EMBL/GenBank/DDBJ databases">
        <title>Marinobacter salinus sp. nov., a moderately halophilic bacterium isolated from a tidal flat environment.</title>
        <authorList>
            <person name="Park S.-J."/>
        </authorList>
    </citation>
    <scope>NUCLEOTIDE SEQUENCE [LARGE SCALE GENOMIC DNA]</scope>
    <source>
        <strain evidence="2 3">Hb8</strain>
    </source>
</reference>
<organism evidence="2 3">
    <name type="scientific">Marinobacter salinus</name>
    <dbReference type="NCBI Taxonomy" id="1874317"/>
    <lineage>
        <taxon>Bacteria</taxon>
        <taxon>Pseudomonadati</taxon>
        <taxon>Pseudomonadota</taxon>
        <taxon>Gammaproteobacteria</taxon>
        <taxon>Pseudomonadales</taxon>
        <taxon>Marinobacteraceae</taxon>
        <taxon>Marinobacter</taxon>
    </lineage>
</organism>
<dbReference type="STRING" id="1874317.BKP64_11635"/>
<dbReference type="OrthoDB" id="6362681at2"/>
<dbReference type="KEGG" id="msq:BKP64_11635"/>
<accession>A0A1D9GM97</accession>
<dbReference type="AlphaFoldDB" id="A0A1D9GM97"/>
<name>A0A1D9GM97_9GAMM</name>
<feature type="region of interest" description="Disordered" evidence="1">
    <location>
        <begin position="38"/>
        <end position="69"/>
    </location>
</feature>
<evidence type="ECO:0000256" key="1">
    <source>
        <dbReference type="SAM" id="MobiDB-lite"/>
    </source>
</evidence>
<keyword evidence="3" id="KW-1185">Reference proteome</keyword>
<dbReference type="Proteomes" id="UP000177445">
    <property type="component" value="Chromosome"/>
</dbReference>
<protein>
    <recommendedName>
        <fullName evidence="4">2-isopropylmalate synthase</fullName>
    </recommendedName>
</protein>
<gene>
    <name evidence="2" type="ORF">BKP64_11635</name>
</gene>
<evidence type="ECO:0000313" key="2">
    <source>
        <dbReference type="EMBL" id="AOY88772.1"/>
    </source>
</evidence>